<dbReference type="EMBL" id="HADW01020684">
    <property type="protein sequence ID" value="SBP22084.1"/>
    <property type="molecule type" value="Transcribed_RNA"/>
</dbReference>
<dbReference type="FunFam" id="2.30.30.140:FF:000008">
    <property type="entry name" value="Bromodomain containing 1, isoform CRA_b"/>
    <property type="match status" value="1"/>
</dbReference>
<feature type="domain" description="PWWP" evidence="2">
    <location>
        <begin position="349"/>
        <end position="432"/>
    </location>
</feature>
<accession>A0A1A7XW84</accession>
<evidence type="ECO:0000259" key="2">
    <source>
        <dbReference type="PROSITE" id="PS50812"/>
    </source>
</evidence>
<evidence type="ECO:0000313" key="3">
    <source>
        <dbReference type="EMBL" id="SBP22084.1"/>
    </source>
</evidence>
<organism evidence="3">
    <name type="scientific">Iconisemion striatum</name>
    <dbReference type="NCBI Taxonomy" id="60296"/>
    <lineage>
        <taxon>Eukaryota</taxon>
        <taxon>Metazoa</taxon>
        <taxon>Chordata</taxon>
        <taxon>Craniata</taxon>
        <taxon>Vertebrata</taxon>
        <taxon>Euteleostomi</taxon>
        <taxon>Actinopterygii</taxon>
        <taxon>Neopterygii</taxon>
        <taxon>Teleostei</taxon>
        <taxon>Neoteleostei</taxon>
        <taxon>Acanthomorphata</taxon>
        <taxon>Ovalentaria</taxon>
        <taxon>Atherinomorphae</taxon>
        <taxon>Cyprinodontiformes</taxon>
        <taxon>Nothobranchiidae</taxon>
        <taxon>Iconisemion</taxon>
    </lineage>
</organism>
<feature type="compositionally biased region" description="Pro residues" evidence="1">
    <location>
        <begin position="93"/>
        <end position="105"/>
    </location>
</feature>
<feature type="compositionally biased region" description="Low complexity" evidence="1">
    <location>
        <begin position="106"/>
        <end position="122"/>
    </location>
</feature>
<dbReference type="AlphaFoldDB" id="A0A1A7XW84"/>
<dbReference type="PROSITE" id="PS50812">
    <property type="entry name" value="PWWP"/>
    <property type="match status" value="1"/>
</dbReference>
<dbReference type="SUPFAM" id="SSF63748">
    <property type="entry name" value="Tudor/PWWP/MBT"/>
    <property type="match status" value="1"/>
</dbReference>
<gene>
    <name evidence="3" type="primary">BRD1</name>
</gene>
<name>A0A1A7XW84_9TELE</name>
<dbReference type="Pfam" id="PF00855">
    <property type="entry name" value="PWWP"/>
    <property type="match status" value="1"/>
</dbReference>
<protein>
    <submittedName>
        <fullName evidence="3">Bromodomain containing 1</fullName>
    </submittedName>
</protein>
<reference evidence="3" key="2">
    <citation type="submission" date="2016-06" db="EMBL/GenBank/DDBJ databases">
        <title>The genome of a short-lived fish provides insights into sex chromosome evolution and the genetic control of aging.</title>
        <authorList>
            <person name="Reichwald K."/>
            <person name="Felder M."/>
            <person name="Petzold A."/>
            <person name="Koch P."/>
            <person name="Groth M."/>
            <person name="Platzer M."/>
        </authorList>
    </citation>
    <scope>NUCLEOTIDE SEQUENCE</scope>
    <source>
        <tissue evidence="3">Brain</tissue>
    </source>
</reference>
<feature type="compositionally biased region" description="Pro residues" evidence="1">
    <location>
        <begin position="72"/>
        <end position="83"/>
    </location>
</feature>
<sequence length="480" mass="53030">MTVLSLSVDRLLTISYRQLTPLEEQLKELLEKLDLSSSMKHSPSRSKRLKLLKKAIMEVRSEMSLKKSLPLPLTPPTTAPVPTAPFLEKTAPPEVPADSLPPPTLEPLTSPSQPKTSPSTLKPVALFSDQTPMELDDITNTSTSVLTDTPNGHIPDHPLPNGNIHMETSRTCNRLTNNLFRKSKSASPQKPPNGQEVLVVSPPPLGNKTFLSVVIPRLETLLLPKKRTRRSSSTIGKEDGETPIKRLGTGITNGFVVEEKVMAPLPRLLEPRRRCASESSISSCGSLLCGTGSIVVSKSGKGRPAAVRRSTVDDRSTLICSENGDFSKATKISSEVWKPAAASSFVLEPHKLVWAKCSGYPSFPALIMEPRVRRTALRHSEVELSKPPLDVLRAGEQMQFRSAETLFLVRFFDSKRSWQWLPRSKMAPFGMDKTFDLTKVMEARASSIRKSVRLAFDRAMNHLNRVSRKMELSSSLTVTD</sequence>
<proteinExistence type="predicted"/>
<dbReference type="Gene3D" id="2.30.30.140">
    <property type="match status" value="1"/>
</dbReference>
<feature type="region of interest" description="Disordered" evidence="1">
    <location>
        <begin position="68"/>
        <end position="122"/>
    </location>
</feature>
<evidence type="ECO:0000256" key="1">
    <source>
        <dbReference type="SAM" id="MobiDB-lite"/>
    </source>
</evidence>
<dbReference type="SMART" id="SM00293">
    <property type="entry name" value="PWWP"/>
    <property type="match status" value="1"/>
</dbReference>
<dbReference type="InterPro" id="IPR000313">
    <property type="entry name" value="PWWP_dom"/>
</dbReference>
<reference evidence="3" key="1">
    <citation type="submission" date="2016-05" db="EMBL/GenBank/DDBJ databases">
        <authorList>
            <person name="Lavstsen T."/>
            <person name="Jespersen J.S."/>
        </authorList>
    </citation>
    <scope>NUCLEOTIDE SEQUENCE</scope>
    <source>
        <tissue evidence="3">Brain</tissue>
    </source>
</reference>